<evidence type="ECO:0000313" key="4">
    <source>
        <dbReference type="Proteomes" id="UP000441208"/>
    </source>
</evidence>
<comment type="caution">
    <text evidence="1">The sequence shown here is derived from an EMBL/GenBank/DDBJ whole genome shotgun (WGS) entry which is preliminary data.</text>
</comment>
<gene>
    <name evidence="2" type="ORF">PF006_g18881</name>
    <name evidence="1" type="ORF">PF007_g20054</name>
</gene>
<protein>
    <submittedName>
        <fullName evidence="1">Uncharacterized protein</fullName>
    </submittedName>
</protein>
<reference evidence="3 4" key="1">
    <citation type="submission" date="2018-08" db="EMBL/GenBank/DDBJ databases">
        <title>Genomic investigation of the strawberry pathogen Phytophthora fragariae indicates pathogenicity is determined by transcriptional variation in three key races.</title>
        <authorList>
            <person name="Adams T.M."/>
            <person name="Armitage A.D."/>
            <person name="Sobczyk M.K."/>
            <person name="Bates H.J."/>
            <person name="Dunwell J.M."/>
            <person name="Nellist C.F."/>
            <person name="Harrison R.J."/>
        </authorList>
    </citation>
    <scope>NUCLEOTIDE SEQUENCE [LARGE SCALE GENOMIC DNA]</scope>
    <source>
        <strain evidence="2 3">NOV-5</strain>
        <strain evidence="1 4">NOV-71</strain>
    </source>
</reference>
<dbReference type="EMBL" id="QXFZ01001573">
    <property type="protein sequence ID" value="KAE9088231.1"/>
    <property type="molecule type" value="Genomic_DNA"/>
</dbReference>
<evidence type="ECO:0000313" key="2">
    <source>
        <dbReference type="EMBL" id="KAE9117115.1"/>
    </source>
</evidence>
<evidence type="ECO:0000313" key="1">
    <source>
        <dbReference type="EMBL" id="KAE9088231.1"/>
    </source>
</evidence>
<dbReference type="Proteomes" id="UP000441208">
    <property type="component" value="Unassembled WGS sequence"/>
</dbReference>
<accession>A0A6A3R7V0</accession>
<proteinExistence type="predicted"/>
<evidence type="ECO:0000313" key="3">
    <source>
        <dbReference type="Proteomes" id="UP000440732"/>
    </source>
</evidence>
<organism evidence="1 4">
    <name type="scientific">Phytophthora fragariae</name>
    <dbReference type="NCBI Taxonomy" id="53985"/>
    <lineage>
        <taxon>Eukaryota</taxon>
        <taxon>Sar</taxon>
        <taxon>Stramenopiles</taxon>
        <taxon>Oomycota</taxon>
        <taxon>Peronosporomycetes</taxon>
        <taxon>Peronosporales</taxon>
        <taxon>Peronosporaceae</taxon>
        <taxon>Phytophthora</taxon>
    </lineage>
</organism>
<dbReference type="AlphaFoldDB" id="A0A6A3R7V0"/>
<dbReference type="EMBL" id="QXGA01001508">
    <property type="protein sequence ID" value="KAE9117115.1"/>
    <property type="molecule type" value="Genomic_DNA"/>
</dbReference>
<dbReference type="Proteomes" id="UP000440732">
    <property type="component" value="Unassembled WGS sequence"/>
</dbReference>
<name>A0A6A3R7V0_9STRA</name>
<sequence>MARERNITELVVVGDPRIVIQQVQVLINGPQPNLQRKLAEYEAMKVHWEAPYLVPSLTKRKVAANSEMEAEADEPVDALASGSLWDDPLGLLVVRIPKVLNRITNSRPSRSDS</sequence>